<name>A0A495SMI1_9FLAO</name>
<dbReference type="OrthoDB" id="660602at2"/>
<keyword evidence="2" id="KW-1185">Reference proteome</keyword>
<evidence type="ECO:0000313" key="2">
    <source>
        <dbReference type="Proteomes" id="UP000272428"/>
    </source>
</evidence>
<gene>
    <name evidence="1" type="ORF">BCF58_0514</name>
</gene>
<dbReference type="AlphaFoldDB" id="A0A495SMI1"/>
<evidence type="ECO:0000313" key="1">
    <source>
        <dbReference type="EMBL" id="RKT01296.1"/>
    </source>
</evidence>
<protein>
    <submittedName>
        <fullName evidence="1">Uncharacterized protein</fullName>
    </submittedName>
</protein>
<proteinExistence type="predicted"/>
<comment type="caution">
    <text evidence="1">The sequence shown here is derived from an EMBL/GenBank/DDBJ whole genome shotgun (WGS) entry which is preliminary data.</text>
</comment>
<dbReference type="NCBIfam" id="NF047436">
    <property type="entry name" value="LA_2272_repeat"/>
    <property type="match status" value="1"/>
</dbReference>
<reference evidence="1 2" key="1">
    <citation type="submission" date="2018-10" db="EMBL/GenBank/DDBJ databases">
        <title>Genomic Encyclopedia of Archaeal and Bacterial Type Strains, Phase II (KMG-II): from individual species to whole genera.</title>
        <authorList>
            <person name="Goeker M."/>
        </authorList>
    </citation>
    <scope>NUCLEOTIDE SEQUENCE [LARGE SCALE GENOMIC DNA]</scope>
    <source>
        <strain evidence="1 2">DSM 14219</strain>
    </source>
</reference>
<dbReference type="Proteomes" id="UP000272428">
    <property type="component" value="Unassembled WGS sequence"/>
</dbReference>
<dbReference type="EMBL" id="RBXB01000001">
    <property type="protein sequence ID" value="RKT01296.1"/>
    <property type="molecule type" value="Genomic_DNA"/>
</dbReference>
<accession>A0A495SMI1</accession>
<dbReference type="InterPro" id="IPR058093">
    <property type="entry name" value="LA_2272-like"/>
</dbReference>
<organism evidence="1 2">
    <name type="scientific">Chryseobacterium defluvii</name>
    <dbReference type="NCBI Taxonomy" id="160396"/>
    <lineage>
        <taxon>Bacteria</taxon>
        <taxon>Pseudomonadati</taxon>
        <taxon>Bacteroidota</taxon>
        <taxon>Flavobacteriia</taxon>
        <taxon>Flavobacteriales</taxon>
        <taxon>Weeksellaceae</taxon>
        <taxon>Chryseobacterium group</taxon>
        <taxon>Chryseobacterium</taxon>
    </lineage>
</organism>
<dbReference type="RefSeq" id="WP_121460217.1">
    <property type="nucleotide sequence ID" value="NZ_RBXB01000001.1"/>
</dbReference>
<sequence length="230" mass="25544">MKTKFLFIIGLLFNYLVYGQDSLKMSWPKTQFIAFTPLKNEIEKVNGLTVGLGFGPKYTPNTQPNFQKVNGLNLDINPLGFLIWMFYDPSKIAYKEAYLQVNGINISAAGYFRGINHNGASLSMYNYGNTMNGILVSAITMDIEKGNGVLISGLGISAKELKGLSISVFNDANTLKGMQIGFHNKATTGKGLQIGIVNKSDKLKGLQIGFWNENEKRKLPLVNWNFKTKK</sequence>